<dbReference type="EC" id="5.2.1.8" evidence="5"/>
<protein>
    <recommendedName>
        <fullName evidence="5">Peptidyl-prolyl cis-trans isomerase</fullName>
        <shortName evidence="5">PPIase</shortName>
        <ecNumber evidence="5">5.2.1.8</ecNumber>
    </recommendedName>
</protein>
<dbReference type="GO" id="GO:0003755">
    <property type="term" value="F:peptidyl-prolyl cis-trans isomerase activity"/>
    <property type="evidence" value="ECO:0007669"/>
    <property type="project" value="UniProtKB-UniRule"/>
</dbReference>
<evidence type="ECO:0000256" key="3">
    <source>
        <dbReference type="ARBA" id="ARBA00023110"/>
    </source>
</evidence>
<dbReference type="RefSeq" id="WP_136933881.1">
    <property type="nucleotide sequence ID" value="NZ_SSMQ01000055.1"/>
</dbReference>
<keyword evidence="4 5" id="KW-0413">Isomerase</keyword>
<feature type="domain" description="PPIase cyclophilin-type" evidence="6">
    <location>
        <begin position="1"/>
        <end position="166"/>
    </location>
</feature>
<reference evidence="7 8" key="1">
    <citation type="submission" date="2019-04" db="EMBL/GenBank/DDBJ databases">
        <authorList>
            <person name="Li Y."/>
            <person name="Wang J."/>
        </authorList>
    </citation>
    <scope>NUCLEOTIDE SEQUENCE [LARGE SCALE GENOMIC DNA]</scope>
    <source>
        <strain evidence="7 8">DSM 14668</strain>
    </source>
</reference>
<dbReference type="Gene3D" id="2.40.100.10">
    <property type="entry name" value="Cyclophilin-like"/>
    <property type="match status" value="1"/>
</dbReference>
<dbReference type="InterPro" id="IPR044665">
    <property type="entry name" value="E_coli_cyclophilin_A-like"/>
</dbReference>
<dbReference type="InterPro" id="IPR002130">
    <property type="entry name" value="Cyclophilin-type_PPIase_dom"/>
</dbReference>
<dbReference type="PROSITE" id="PS00170">
    <property type="entry name" value="CSA_PPIASE_1"/>
    <property type="match status" value="1"/>
</dbReference>
<dbReference type="GO" id="GO:0006457">
    <property type="term" value="P:protein folding"/>
    <property type="evidence" value="ECO:0007669"/>
    <property type="project" value="InterPro"/>
</dbReference>
<evidence type="ECO:0000259" key="6">
    <source>
        <dbReference type="PROSITE" id="PS50072"/>
    </source>
</evidence>
<dbReference type="Proteomes" id="UP000309215">
    <property type="component" value="Unassembled WGS sequence"/>
</dbReference>
<dbReference type="PROSITE" id="PS50072">
    <property type="entry name" value="CSA_PPIASE_2"/>
    <property type="match status" value="1"/>
</dbReference>
<keyword evidence="3 5" id="KW-0697">Rotamase</keyword>
<evidence type="ECO:0000256" key="4">
    <source>
        <dbReference type="ARBA" id="ARBA00023235"/>
    </source>
</evidence>
<evidence type="ECO:0000313" key="8">
    <source>
        <dbReference type="Proteomes" id="UP000309215"/>
    </source>
</evidence>
<dbReference type="SUPFAM" id="SSF50891">
    <property type="entry name" value="Cyclophilin-like"/>
    <property type="match status" value="1"/>
</dbReference>
<comment type="catalytic activity">
    <reaction evidence="5">
        <text>[protein]-peptidylproline (omega=180) = [protein]-peptidylproline (omega=0)</text>
        <dbReference type="Rhea" id="RHEA:16237"/>
        <dbReference type="Rhea" id="RHEA-COMP:10747"/>
        <dbReference type="Rhea" id="RHEA-COMP:10748"/>
        <dbReference type="ChEBI" id="CHEBI:83833"/>
        <dbReference type="ChEBI" id="CHEBI:83834"/>
        <dbReference type="EC" id="5.2.1.8"/>
    </reaction>
</comment>
<dbReference type="InterPro" id="IPR020892">
    <property type="entry name" value="Cyclophilin-type_PPIase_CS"/>
</dbReference>
<name>A0A4U1IYC5_9BACT</name>
<comment type="function">
    <text evidence="1 5">PPIases accelerate the folding of proteins. It catalyzes the cis-trans isomerization of proline imidic peptide bonds in oligopeptides.</text>
</comment>
<dbReference type="PRINTS" id="PR00153">
    <property type="entry name" value="CSAPPISMRASE"/>
</dbReference>
<dbReference type="Pfam" id="PF00160">
    <property type="entry name" value="Pro_isomerase"/>
    <property type="match status" value="1"/>
</dbReference>
<dbReference type="EMBL" id="SSMQ01000055">
    <property type="protein sequence ID" value="TKC99573.1"/>
    <property type="molecule type" value="Genomic_DNA"/>
</dbReference>
<dbReference type="InterPro" id="IPR029000">
    <property type="entry name" value="Cyclophilin-like_dom_sf"/>
</dbReference>
<comment type="caution">
    <text evidence="7">The sequence shown here is derived from an EMBL/GenBank/DDBJ whole genome shotgun (WGS) entry which is preliminary data.</text>
</comment>
<keyword evidence="8" id="KW-1185">Reference proteome</keyword>
<accession>A0A4U1IYC5</accession>
<gene>
    <name evidence="7" type="ORF">E8A74_37375</name>
</gene>
<dbReference type="PANTHER" id="PTHR43246">
    <property type="entry name" value="PEPTIDYL-PROLYL CIS-TRANS ISOMERASE CYP38, CHLOROPLASTIC"/>
    <property type="match status" value="1"/>
</dbReference>
<dbReference type="AlphaFoldDB" id="A0A4U1IYC5"/>
<dbReference type="InterPro" id="IPR024936">
    <property type="entry name" value="Cyclophilin-type_PPIase"/>
</dbReference>
<proteinExistence type="inferred from homology"/>
<dbReference type="PIRSF" id="PIRSF001467">
    <property type="entry name" value="Peptidylpro_ismrse"/>
    <property type="match status" value="1"/>
</dbReference>
<evidence type="ECO:0000256" key="2">
    <source>
        <dbReference type="ARBA" id="ARBA00007365"/>
    </source>
</evidence>
<organism evidence="7 8">
    <name type="scientific">Polyangium fumosum</name>
    <dbReference type="NCBI Taxonomy" id="889272"/>
    <lineage>
        <taxon>Bacteria</taxon>
        <taxon>Pseudomonadati</taxon>
        <taxon>Myxococcota</taxon>
        <taxon>Polyangia</taxon>
        <taxon>Polyangiales</taxon>
        <taxon>Polyangiaceae</taxon>
        <taxon>Polyangium</taxon>
    </lineage>
</organism>
<sequence>MSNVVHFETNHGSFEITLDPQAAPQTVANFLRYVGEGHYAETIFHRVIPGFMAQGGGYDATYEKKPTHAPVTNEADNGRKNTRGTVAMARTNDPHSATAQFFVNVADNAFLDHTAKNGSGWGYTVFGAVTAGMDVVDRIVSQKTGAQGPFSKDAPLEPVVIHSARAR</sequence>
<evidence type="ECO:0000313" key="7">
    <source>
        <dbReference type="EMBL" id="TKC99573.1"/>
    </source>
</evidence>
<evidence type="ECO:0000256" key="5">
    <source>
        <dbReference type="RuleBase" id="RU363019"/>
    </source>
</evidence>
<evidence type="ECO:0000256" key="1">
    <source>
        <dbReference type="ARBA" id="ARBA00002388"/>
    </source>
</evidence>
<dbReference type="OrthoDB" id="9807797at2"/>
<comment type="similarity">
    <text evidence="2 5">Belongs to the cyclophilin-type PPIase family.</text>
</comment>